<keyword evidence="1" id="KW-0433">Leucine-rich repeat</keyword>
<dbReference type="PROSITE" id="PS50104">
    <property type="entry name" value="TIR"/>
    <property type="match status" value="1"/>
</dbReference>
<organism evidence="6 7">
    <name type="scientific">Rhodamnia argentea</name>
    <dbReference type="NCBI Taxonomy" id="178133"/>
    <lineage>
        <taxon>Eukaryota</taxon>
        <taxon>Viridiplantae</taxon>
        <taxon>Streptophyta</taxon>
        <taxon>Embryophyta</taxon>
        <taxon>Tracheophyta</taxon>
        <taxon>Spermatophyta</taxon>
        <taxon>Magnoliopsida</taxon>
        <taxon>eudicotyledons</taxon>
        <taxon>Gunneridae</taxon>
        <taxon>Pentapetalae</taxon>
        <taxon>rosids</taxon>
        <taxon>malvids</taxon>
        <taxon>Myrtales</taxon>
        <taxon>Myrtaceae</taxon>
        <taxon>Myrtoideae</taxon>
        <taxon>Myrteae</taxon>
        <taxon>Australasian group</taxon>
        <taxon>Rhodamnia</taxon>
    </lineage>
</organism>
<dbReference type="Gene3D" id="1.10.8.430">
    <property type="entry name" value="Helical domain of apoptotic protease-activating factors"/>
    <property type="match status" value="1"/>
</dbReference>
<dbReference type="SMART" id="SM00255">
    <property type="entry name" value="TIR"/>
    <property type="match status" value="1"/>
</dbReference>
<dbReference type="FunFam" id="3.40.50.10140:FF:000007">
    <property type="entry name" value="Disease resistance protein (TIR-NBS-LRR class)"/>
    <property type="match status" value="1"/>
</dbReference>
<dbReference type="Gene3D" id="3.40.50.300">
    <property type="entry name" value="P-loop containing nucleotide triphosphate hydrolases"/>
    <property type="match status" value="1"/>
</dbReference>
<dbReference type="RefSeq" id="XP_030513701.1">
    <property type="nucleotide sequence ID" value="XM_030657841.2"/>
</dbReference>
<dbReference type="Gene3D" id="3.40.50.10140">
    <property type="entry name" value="Toll/interleukin-1 receptor homology (TIR) domain"/>
    <property type="match status" value="1"/>
</dbReference>
<evidence type="ECO:0000313" key="7">
    <source>
        <dbReference type="RefSeq" id="XP_030513701.1"/>
    </source>
</evidence>
<dbReference type="SUPFAM" id="SSF46785">
    <property type="entry name" value="Winged helix' DNA-binding domain"/>
    <property type="match status" value="1"/>
</dbReference>
<protein>
    <submittedName>
        <fullName evidence="7">Disease resistance protein RUN1-like</fullName>
    </submittedName>
</protein>
<evidence type="ECO:0000259" key="5">
    <source>
        <dbReference type="PROSITE" id="PS50104"/>
    </source>
</evidence>
<dbReference type="PANTHER" id="PTHR11017:SF292">
    <property type="entry name" value="AAA+ ATPASE DOMAIN-CONTAINING PROTEIN"/>
    <property type="match status" value="1"/>
</dbReference>
<dbReference type="GO" id="GO:0007165">
    <property type="term" value="P:signal transduction"/>
    <property type="evidence" value="ECO:0007669"/>
    <property type="project" value="InterPro"/>
</dbReference>
<dbReference type="Pfam" id="PF00931">
    <property type="entry name" value="NB-ARC"/>
    <property type="match status" value="1"/>
</dbReference>
<accession>A0A8B8MUD2</accession>
<evidence type="ECO:0000256" key="2">
    <source>
        <dbReference type="ARBA" id="ARBA00022737"/>
    </source>
</evidence>
<dbReference type="InterPro" id="IPR058192">
    <property type="entry name" value="WHD_ROQ1-like"/>
</dbReference>
<dbReference type="GO" id="GO:0043531">
    <property type="term" value="F:ADP binding"/>
    <property type="evidence" value="ECO:0007669"/>
    <property type="project" value="InterPro"/>
</dbReference>
<dbReference type="KEGG" id="rarg:115727599"/>
<sequence>MDSPPQPKRTYHVFLSFRGPDVRDNILSHLYKALDRRGIYTYIDSEELRKGERISDALTKAIEESRIALILFSENYASSAWCLDEVVKMMECKETDDLIVLPVFFKVEPKEVREGRKSYKKAFDSHEKKYSKEDVKKWKKALEDAGNLSGWEFNDGVITQFTTGTPIQLGSRAFKDEAELVESIVKEISIQLNRRPLHVAKYPVGIDSRVRELKSKWNMKSRDETLTIGLWAMGGMGKTTLAKALYNSTFRDFEGSVFLDGIKGTSRESPNMARLQEKLLSQILMTKEIPVPSVHEGINSIKEKLCRKRVLLILDGVDNICQTDALAGAHDWFGKGSTIIITTTDEGVLKINGACIYEVKALEDAEARELFKKYASGNRKVEIREDLLDKALQYTHRLPLALEVLGCAFCASSERKWEGELNKFVKSPDQTINAVLKLSYDGLDEDRKEIFLHIACFFNGWSRKYVEGVLDSCDLDAASGVDDLIRRSLIRDENGTLQMHDLIELMGKKIVDQKQRENPTKRSRLWRHQEVVDVLSSNEGRDAVEAIVLALPEPEKIEIDSDTFANLTMLKFLIMINVETSFQGPIRLPKELRWFEWPECRASSLKFTSTPKNLAVLAVRRSLIKELGKP</sequence>
<dbReference type="InterPro" id="IPR036390">
    <property type="entry name" value="WH_DNA-bd_sf"/>
</dbReference>
<keyword evidence="2" id="KW-0677">Repeat</keyword>
<name>A0A8B8MUD2_9MYRT</name>
<dbReference type="InterPro" id="IPR002182">
    <property type="entry name" value="NB-ARC"/>
</dbReference>
<dbReference type="Proteomes" id="UP000827889">
    <property type="component" value="Chromosome 1"/>
</dbReference>
<gene>
    <name evidence="7" type="primary">LOC115727599</name>
</gene>
<evidence type="ECO:0000256" key="1">
    <source>
        <dbReference type="ARBA" id="ARBA00022614"/>
    </source>
</evidence>
<evidence type="ECO:0000256" key="3">
    <source>
        <dbReference type="ARBA" id="ARBA00022821"/>
    </source>
</evidence>
<dbReference type="InterPro" id="IPR027417">
    <property type="entry name" value="P-loop_NTPase"/>
</dbReference>
<reference evidence="7" key="2">
    <citation type="submission" date="2025-08" db="UniProtKB">
        <authorList>
            <consortium name="RefSeq"/>
        </authorList>
    </citation>
    <scope>IDENTIFICATION</scope>
    <source>
        <tissue evidence="7">Leaf</tissue>
    </source>
</reference>
<evidence type="ECO:0000313" key="6">
    <source>
        <dbReference type="Proteomes" id="UP000827889"/>
    </source>
</evidence>
<feature type="domain" description="TIR" evidence="5">
    <location>
        <begin position="9"/>
        <end position="192"/>
    </location>
</feature>
<dbReference type="GeneID" id="115727599"/>
<dbReference type="SUPFAM" id="SSF52540">
    <property type="entry name" value="P-loop containing nucleoside triphosphate hydrolases"/>
    <property type="match status" value="1"/>
</dbReference>
<dbReference type="AlphaFoldDB" id="A0A8B8MUD2"/>
<dbReference type="Pfam" id="PF01582">
    <property type="entry name" value="TIR"/>
    <property type="match status" value="1"/>
</dbReference>
<dbReference type="OrthoDB" id="1434263at2759"/>
<dbReference type="SUPFAM" id="SSF52200">
    <property type="entry name" value="Toll/Interleukin receptor TIR domain"/>
    <property type="match status" value="1"/>
</dbReference>
<dbReference type="InterPro" id="IPR044974">
    <property type="entry name" value="Disease_R_plants"/>
</dbReference>
<keyword evidence="4" id="KW-0520">NAD</keyword>
<dbReference type="InterPro" id="IPR035897">
    <property type="entry name" value="Toll_tir_struct_dom_sf"/>
</dbReference>
<reference evidence="6" key="1">
    <citation type="submission" date="2025-05" db="UniProtKB">
        <authorList>
            <consortium name="RefSeq"/>
        </authorList>
    </citation>
    <scope>NUCLEOTIDE SEQUENCE [LARGE SCALE GENOMIC DNA]</scope>
</reference>
<dbReference type="InterPro" id="IPR042197">
    <property type="entry name" value="Apaf_helical"/>
</dbReference>
<keyword evidence="6" id="KW-1185">Reference proteome</keyword>
<dbReference type="GO" id="GO:0006952">
    <property type="term" value="P:defense response"/>
    <property type="evidence" value="ECO:0007669"/>
    <property type="project" value="UniProtKB-KW"/>
</dbReference>
<evidence type="ECO:0000256" key="4">
    <source>
        <dbReference type="ARBA" id="ARBA00023027"/>
    </source>
</evidence>
<proteinExistence type="predicted"/>
<dbReference type="Pfam" id="PF23282">
    <property type="entry name" value="WHD_ROQ1"/>
    <property type="match status" value="1"/>
</dbReference>
<dbReference type="PRINTS" id="PR00364">
    <property type="entry name" value="DISEASERSIST"/>
</dbReference>
<dbReference type="InterPro" id="IPR000157">
    <property type="entry name" value="TIR_dom"/>
</dbReference>
<keyword evidence="3" id="KW-0611">Plant defense</keyword>
<dbReference type="PANTHER" id="PTHR11017">
    <property type="entry name" value="LEUCINE-RICH REPEAT-CONTAINING PROTEIN"/>
    <property type="match status" value="1"/>
</dbReference>